<dbReference type="Pfam" id="PF00501">
    <property type="entry name" value="AMP-binding"/>
    <property type="match status" value="1"/>
</dbReference>
<dbReference type="EMBL" id="CP000555">
    <property type="protein sequence ID" value="ABM95641.1"/>
    <property type="molecule type" value="Genomic_DNA"/>
</dbReference>
<dbReference type="PROSITE" id="PS00455">
    <property type="entry name" value="AMP_BINDING"/>
    <property type="match status" value="1"/>
</dbReference>
<dbReference type="AlphaFoldDB" id="A2SJA2"/>
<dbReference type="EC" id="6.2.1.3" evidence="3"/>
<dbReference type="eggNOG" id="COG0318">
    <property type="taxonomic scope" value="Bacteria"/>
</dbReference>
<keyword evidence="3" id="KW-0436">Ligase</keyword>
<organism evidence="3 4">
    <name type="scientific">Methylibium petroleiphilum (strain ATCC BAA-1232 / LMG 22953 / PM1)</name>
    <dbReference type="NCBI Taxonomy" id="420662"/>
    <lineage>
        <taxon>Bacteria</taxon>
        <taxon>Pseudomonadati</taxon>
        <taxon>Pseudomonadota</taxon>
        <taxon>Betaproteobacteria</taxon>
        <taxon>Burkholderiales</taxon>
        <taxon>Sphaerotilaceae</taxon>
        <taxon>Methylibium</taxon>
    </lineage>
</organism>
<feature type="domain" description="AMP-dependent synthetase/ligase" evidence="1">
    <location>
        <begin position="9"/>
        <end position="371"/>
    </location>
</feature>
<evidence type="ECO:0000313" key="4">
    <source>
        <dbReference type="Proteomes" id="UP000000366"/>
    </source>
</evidence>
<dbReference type="PANTHER" id="PTHR43767">
    <property type="entry name" value="LONG-CHAIN-FATTY-ACID--COA LIGASE"/>
    <property type="match status" value="1"/>
</dbReference>
<evidence type="ECO:0000259" key="2">
    <source>
        <dbReference type="Pfam" id="PF13193"/>
    </source>
</evidence>
<dbReference type="InterPro" id="IPR042099">
    <property type="entry name" value="ANL_N_sf"/>
</dbReference>
<dbReference type="InterPro" id="IPR045851">
    <property type="entry name" value="AMP-bd_C_sf"/>
</dbReference>
<keyword evidence="4" id="KW-1185">Reference proteome</keyword>
<proteinExistence type="predicted"/>
<dbReference type="SUPFAM" id="SSF56801">
    <property type="entry name" value="Acetyl-CoA synthetase-like"/>
    <property type="match status" value="1"/>
</dbReference>
<accession>A2SJA2</accession>
<dbReference type="HOGENOM" id="CLU_000022_59_0_4"/>
<dbReference type="Pfam" id="PF13193">
    <property type="entry name" value="AMP-binding_C"/>
    <property type="match status" value="1"/>
</dbReference>
<sequence>MNLARWLVRAALAHPDRPAVLLGDTVVLDYRTLADRAARLAGHLRGTLGLQPGERVALCMHNHVGYLELLYAAWWAGLVVVPVNAKLHPGEVAFIVGDAEAAVLFVSEDLAPDLRAPLAALPALRQVLTPADAAYRTALEAAAIEPVHRAPDDLAWLFYTSGTTGRPKGVMQSHRNLAAMTACYFMDVDEVTAADAIVYAAPMSHGAGMYNFAFVAKAARHVVPVSGGFDPAELLTLSRGIGRLCLFAAPTMVKRLVSHLRDTGAPAHGFKTIVYGGGPMYVEDIQDALGVMGPCFVQIYGQGESPMTITALSRQHLADRAHPKWLDRIGSVGMAHSLVEVCVVDSRGDPVAAGEMGEVVVRGETVMTGYWRNPEATAQTLRDGWLRTGDLGAMNEDGFLTLKDRSKDVVISGGSNIYPREVEEVLLRHPGVREAAVIGQPDAEWGEIVVAFIVGDGVEPEALDALCLQHIARFKRPRRYRFVEALPKNSYGKVLKTALRQLA</sequence>
<dbReference type="RefSeq" id="WP_011830271.1">
    <property type="nucleotide sequence ID" value="NC_008825.1"/>
</dbReference>
<dbReference type="InterPro" id="IPR000873">
    <property type="entry name" value="AMP-dep_synth/lig_dom"/>
</dbReference>
<dbReference type="InterPro" id="IPR050237">
    <property type="entry name" value="ATP-dep_AMP-bd_enzyme"/>
</dbReference>
<dbReference type="Gene3D" id="3.30.300.30">
    <property type="match status" value="1"/>
</dbReference>
<dbReference type="STRING" id="420662.Mpe_A2687"/>
<dbReference type="KEGG" id="mpt:Mpe_A2687"/>
<dbReference type="PANTHER" id="PTHR43767:SF7">
    <property type="entry name" value="MEDIUM_LONG-CHAIN-FATTY-ACID--COA LIGASE FADD8"/>
    <property type="match status" value="1"/>
</dbReference>
<protein>
    <submittedName>
        <fullName evidence="3">Putative long-chain-fatty-acid CoA ligase</fullName>
        <ecNumber evidence="3">6.2.1.3</ecNumber>
    </submittedName>
</protein>
<gene>
    <name evidence="3" type="ordered locus">Mpe_A2687</name>
</gene>
<dbReference type="Proteomes" id="UP000000366">
    <property type="component" value="Chromosome"/>
</dbReference>
<feature type="domain" description="AMP-binding enzyme C-terminal" evidence="2">
    <location>
        <begin position="421"/>
        <end position="493"/>
    </location>
</feature>
<evidence type="ECO:0000259" key="1">
    <source>
        <dbReference type="Pfam" id="PF00501"/>
    </source>
</evidence>
<dbReference type="InterPro" id="IPR025110">
    <property type="entry name" value="AMP-bd_C"/>
</dbReference>
<dbReference type="Gene3D" id="3.40.50.12780">
    <property type="entry name" value="N-terminal domain of ligase-like"/>
    <property type="match status" value="1"/>
</dbReference>
<dbReference type="InterPro" id="IPR020845">
    <property type="entry name" value="AMP-binding_CS"/>
</dbReference>
<name>A2SJA2_METPP</name>
<dbReference type="GO" id="GO:0004467">
    <property type="term" value="F:long-chain fatty acid-CoA ligase activity"/>
    <property type="evidence" value="ECO:0007669"/>
    <property type="project" value="UniProtKB-EC"/>
</dbReference>
<evidence type="ECO:0000313" key="3">
    <source>
        <dbReference type="EMBL" id="ABM95641.1"/>
    </source>
</evidence>
<reference evidence="3 4" key="1">
    <citation type="journal article" date="2007" name="J. Bacteriol.">
        <title>Whole-genome analysis of the methyl tert-butyl ether-degrading beta-proteobacterium Methylibium petroleiphilum PM1.</title>
        <authorList>
            <person name="Kane S.R."/>
            <person name="Chakicherla A.Y."/>
            <person name="Chain P.S.G."/>
            <person name="Schmidt R."/>
            <person name="Shin M.W."/>
            <person name="Legler T.C."/>
            <person name="Scow K.M."/>
            <person name="Larimer F.W."/>
            <person name="Lucas S.M."/>
            <person name="Richardson P.M."/>
            <person name="Hristova K.R."/>
        </authorList>
    </citation>
    <scope>NUCLEOTIDE SEQUENCE [LARGE SCALE GENOMIC DNA]</scope>
    <source>
        <strain evidence="4">ATCC BAA-1232 / LMG 22953 / PM1</strain>
    </source>
</reference>